<dbReference type="AlphaFoldDB" id="F0SH67"/>
<gene>
    <name evidence="2" type="ordered locus">Plabr_3011</name>
</gene>
<dbReference type="InterPro" id="IPR004843">
    <property type="entry name" value="Calcineurin-like_PHP"/>
</dbReference>
<dbReference type="Proteomes" id="UP000006860">
    <property type="component" value="Chromosome"/>
</dbReference>
<dbReference type="OrthoDB" id="211986at2"/>
<dbReference type="GO" id="GO:0016787">
    <property type="term" value="F:hydrolase activity"/>
    <property type="evidence" value="ECO:0007669"/>
    <property type="project" value="InterPro"/>
</dbReference>
<dbReference type="Gene3D" id="3.60.21.10">
    <property type="match status" value="2"/>
</dbReference>
<evidence type="ECO:0000259" key="1">
    <source>
        <dbReference type="Pfam" id="PF00149"/>
    </source>
</evidence>
<dbReference type="PROSITE" id="PS51318">
    <property type="entry name" value="TAT"/>
    <property type="match status" value="1"/>
</dbReference>
<dbReference type="Pfam" id="PF00149">
    <property type="entry name" value="Metallophos"/>
    <property type="match status" value="1"/>
</dbReference>
<dbReference type="STRING" id="756272.Plabr_3011"/>
<dbReference type="EMBL" id="CP002546">
    <property type="protein sequence ID" value="ADY60608.1"/>
    <property type="molecule type" value="Genomic_DNA"/>
</dbReference>
<name>F0SH67_RUBBR</name>
<dbReference type="eggNOG" id="COG1409">
    <property type="taxonomic scope" value="Bacteria"/>
</dbReference>
<proteinExistence type="predicted"/>
<organism evidence="2 3">
    <name type="scientific">Rubinisphaera brasiliensis (strain ATCC 49424 / DSM 5305 / JCM 21570 / IAM 15109 / NBRC 103401 / IFAM 1448)</name>
    <name type="common">Planctomyces brasiliensis</name>
    <dbReference type="NCBI Taxonomy" id="756272"/>
    <lineage>
        <taxon>Bacteria</taxon>
        <taxon>Pseudomonadati</taxon>
        <taxon>Planctomycetota</taxon>
        <taxon>Planctomycetia</taxon>
        <taxon>Planctomycetales</taxon>
        <taxon>Planctomycetaceae</taxon>
        <taxon>Rubinisphaera</taxon>
    </lineage>
</organism>
<dbReference type="SUPFAM" id="SSF56300">
    <property type="entry name" value="Metallo-dependent phosphatases"/>
    <property type="match status" value="1"/>
</dbReference>
<reference evidence="3" key="1">
    <citation type="submission" date="2011-02" db="EMBL/GenBank/DDBJ databases">
        <title>The complete genome of Planctomyces brasiliensis DSM 5305.</title>
        <authorList>
            <person name="Lucas S."/>
            <person name="Copeland A."/>
            <person name="Lapidus A."/>
            <person name="Bruce D."/>
            <person name="Goodwin L."/>
            <person name="Pitluck S."/>
            <person name="Kyrpides N."/>
            <person name="Mavromatis K."/>
            <person name="Pagani I."/>
            <person name="Ivanova N."/>
            <person name="Ovchinnikova G."/>
            <person name="Lu M."/>
            <person name="Detter J.C."/>
            <person name="Han C."/>
            <person name="Land M."/>
            <person name="Hauser L."/>
            <person name="Markowitz V."/>
            <person name="Cheng J.-F."/>
            <person name="Hugenholtz P."/>
            <person name="Woyke T."/>
            <person name="Wu D."/>
            <person name="Tindall B."/>
            <person name="Pomrenke H.G."/>
            <person name="Brambilla E."/>
            <person name="Klenk H.-P."/>
            <person name="Eisen J.A."/>
        </authorList>
    </citation>
    <scope>NUCLEOTIDE SEQUENCE [LARGE SCALE GENOMIC DNA]</scope>
    <source>
        <strain evidence="3">ATCC 49424 / DSM 5305 / JCM 21570 / NBRC 103401 / IFAM 1448</strain>
    </source>
</reference>
<dbReference type="PANTHER" id="PTHR16509:SF1">
    <property type="entry name" value="MANGANESE-DEPENDENT ADP-RIBOSE_CDP-ALCOHOL DIPHOSPHATASE"/>
    <property type="match status" value="1"/>
</dbReference>
<dbReference type="InterPro" id="IPR006311">
    <property type="entry name" value="TAT_signal"/>
</dbReference>
<accession>F0SH67</accession>
<keyword evidence="3" id="KW-1185">Reference proteome</keyword>
<dbReference type="KEGG" id="pbs:Plabr_3011"/>
<evidence type="ECO:0000313" key="2">
    <source>
        <dbReference type="EMBL" id="ADY60608.1"/>
    </source>
</evidence>
<protein>
    <submittedName>
        <fullName evidence="2">Metallophosphoesterase</fullName>
    </submittedName>
</protein>
<sequence>MTHTNACTVLGRRAFLKNGALFLAASTLGAKTGFARDQQPSVRIGLLTDLHYADKNPGGSRHYRETLAKLEDAALQFEKDQPAHVVELGDFIDAADSVRTEMSYLQRINKEFAALPGQKHYVLGNHCVDTLTKDEFLGEVGQQKSFYSFDAGGIHFVVLDACFRSDGTPYGRKNFQWTDTNIPKKQLEWLASDLKDSGKNTIVFVHQRLDVSNSYGVKNAPEVRKILEESGKVQAVFQGHSHKNDLKEINGIHYCVHRAMVEGSGLEQSGYSTMDIFADGSLRLTGYRQQQDRELNSRSSN</sequence>
<dbReference type="InterPro" id="IPR029052">
    <property type="entry name" value="Metallo-depent_PP-like"/>
</dbReference>
<evidence type="ECO:0000313" key="3">
    <source>
        <dbReference type="Proteomes" id="UP000006860"/>
    </source>
</evidence>
<dbReference type="HOGENOM" id="CLU_039893_2_0_0"/>
<dbReference type="PANTHER" id="PTHR16509">
    <property type="match status" value="1"/>
</dbReference>
<dbReference type="RefSeq" id="WP_013629329.1">
    <property type="nucleotide sequence ID" value="NC_015174.1"/>
</dbReference>
<feature type="domain" description="Calcineurin-like phosphoesterase" evidence="1">
    <location>
        <begin position="43"/>
        <end position="243"/>
    </location>
</feature>